<sequence>MEEERDLCNRATNVETMDEYLDWMRRCDECLRSLRENCRSKRQRTSTGTIHSLVARILQLTGVREALRGRFEHVGGGRVESQRGFSWSEIETAFDKRVLTGAIINLNYIEPLRFLEAARYTVLDRVRDVMGRYNSVKVNTAFNGEFVAGDKIAVKTIATKNHPLLITSDLREWYDRHVIDDILASLEEFQERDSGWALSRILNLTINVNMYNPMRVGCYIDIPREIAMKKAVINVRSTDDACFAWAVVAALYPAERNAERSSQYPHYSTVLNLESVEFPMSLNRIEKFERLNEISINVYTIQESEKKDKKGRGIAIVPLFLTNDKKERHVNLLYLYDTRRDNIAHFAYIKNLSRLVGSQLTAGKRKACMHYFNTSEKLSAHGVDCGKMNDCAIILPNNDEKWLAFRNYDRKERIPFVVYADLECALERKEEEEKLLDTLRADFDKINGDIQRLSSRIDKLENSELRLGGVSSEEEVLEEIAERERRSTNLIFFNLKETDASTDSNITDLDLVKDILEVMGPRDVPNVKISRLGAKRRDSPRPLRVSFPSKHEALAFLRDKKKYSGPVKIYLDRTPKQRRHLSELQAKLKVVRDAGENKTIRYFNGVPRIVNARHNAKNV</sequence>
<keyword evidence="3" id="KW-1185">Reference proteome</keyword>
<dbReference type="OrthoDB" id="7615572at2759"/>
<dbReference type="STRING" id="67767.A0A0J7KWX5"/>
<gene>
    <name evidence="2" type="ORF">RF55_5025</name>
</gene>
<evidence type="ECO:0000313" key="3">
    <source>
        <dbReference type="Proteomes" id="UP000036403"/>
    </source>
</evidence>
<evidence type="ECO:0000313" key="2">
    <source>
        <dbReference type="EMBL" id="KMQ94808.1"/>
    </source>
</evidence>
<accession>A0A0J7KWX5</accession>
<reference evidence="2 3" key="1">
    <citation type="submission" date="2015-04" db="EMBL/GenBank/DDBJ databases">
        <title>Lasius niger genome sequencing.</title>
        <authorList>
            <person name="Konorov E.A."/>
            <person name="Nikitin M.A."/>
            <person name="Kirill M.V."/>
            <person name="Chang P."/>
        </authorList>
    </citation>
    <scope>NUCLEOTIDE SEQUENCE [LARGE SCALE GENOMIC DNA]</scope>
    <source>
        <tissue evidence="2">Whole</tissue>
    </source>
</reference>
<dbReference type="PANTHER" id="PTHR31511:SF12">
    <property type="entry name" value="RHO TERMINATION FACTOR N-TERMINAL DOMAIN-CONTAINING PROTEIN"/>
    <property type="match status" value="1"/>
</dbReference>
<comment type="caution">
    <text evidence="2">The sequence shown here is derived from an EMBL/GenBank/DDBJ whole genome shotgun (WGS) entry which is preliminary data.</text>
</comment>
<keyword evidence="1" id="KW-0175">Coiled coil</keyword>
<dbReference type="PaxDb" id="67767-A0A0J7KWX5"/>
<feature type="coiled-coil region" evidence="1">
    <location>
        <begin position="422"/>
        <end position="463"/>
    </location>
</feature>
<dbReference type="PANTHER" id="PTHR31511">
    <property type="entry name" value="PROTEIN CBG23764"/>
    <property type="match status" value="1"/>
</dbReference>
<evidence type="ECO:0000256" key="1">
    <source>
        <dbReference type="SAM" id="Coils"/>
    </source>
</evidence>
<dbReference type="AlphaFoldDB" id="A0A0J7KWX5"/>
<dbReference type="EMBL" id="LBMM01002453">
    <property type="protein sequence ID" value="KMQ94808.1"/>
    <property type="molecule type" value="Genomic_DNA"/>
</dbReference>
<proteinExistence type="predicted"/>
<protein>
    <submittedName>
        <fullName evidence="2">Uncharacterized protein</fullName>
    </submittedName>
</protein>
<dbReference type="Proteomes" id="UP000036403">
    <property type="component" value="Unassembled WGS sequence"/>
</dbReference>
<name>A0A0J7KWX5_LASNI</name>
<organism evidence="2 3">
    <name type="scientific">Lasius niger</name>
    <name type="common">Black garden ant</name>
    <dbReference type="NCBI Taxonomy" id="67767"/>
    <lineage>
        <taxon>Eukaryota</taxon>
        <taxon>Metazoa</taxon>
        <taxon>Ecdysozoa</taxon>
        <taxon>Arthropoda</taxon>
        <taxon>Hexapoda</taxon>
        <taxon>Insecta</taxon>
        <taxon>Pterygota</taxon>
        <taxon>Neoptera</taxon>
        <taxon>Endopterygota</taxon>
        <taxon>Hymenoptera</taxon>
        <taxon>Apocrita</taxon>
        <taxon>Aculeata</taxon>
        <taxon>Formicoidea</taxon>
        <taxon>Formicidae</taxon>
        <taxon>Formicinae</taxon>
        <taxon>Lasius</taxon>
        <taxon>Lasius</taxon>
    </lineage>
</organism>